<dbReference type="Pfam" id="PF04138">
    <property type="entry name" value="GtrA_DPMS_TM"/>
    <property type="match status" value="1"/>
</dbReference>
<proteinExistence type="inferred from homology"/>
<gene>
    <name evidence="8" type="ORF">SPSIL_014490</name>
</gene>
<comment type="similarity">
    <text evidence="2">Belongs to the GtrA family.</text>
</comment>
<keyword evidence="4 6" id="KW-1133">Transmembrane helix</keyword>
<evidence type="ECO:0000256" key="5">
    <source>
        <dbReference type="ARBA" id="ARBA00023136"/>
    </source>
</evidence>
<dbReference type="InterPro" id="IPR051401">
    <property type="entry name" value="GtrA_CellWall_Glycosyl"/>
</dbReference>
<comment type="subcellular location">
    <subcellularLocation>
        <location evidence="1">Membrane</location>
        <topology evidence="1">Multi-pass membrane protein</topology>
    </subcellularLocation>
</comment>
<evidence type="ECO:0000256" key="4">
    <source>
        <dbReference type="ARBA" id="ARBA00022989"/>
    </source>
</evidence>
<keyword evidence="5 6" id="KW-0472">Membrane</keyword>
<feature type="transmembrane region" description="Helical" evidence="6">
    <location>
        <begin position="32"/>
        <end position="51"/>
    </location>
</feature>
<keyword evidence="9" id="KW-1185">Reference proteome</keyword>
<sequence length="146" mass="16120">MVFKMFAKFSVIGLSGVGVNMAVYVPLMAMGISYMTAAVLSFLAAVTNNFIWNLLWTFKGRALDKSLRRKYILFVACSIINLIVNLAILKVLVEQVSINAMVAQLIAIAATGVLNFALNYAITFNDRRGKREEAATTHETCNYSNL</sequence>
<accession>A0ABZ3IIB2</accession>
<evidence type="ECO:0000256" key="6">
    <source>
        <dbReference type="SAM" id="Phobius"/>
    </source>
</evidence>
<dbReference type="RefSeq" id="WP_245867455.1">
    <property type="nucleotide sequence ID" value="NZ_CP155573.1"/>
</dbReference>
<organism evidence="8 9">
    <name type="scientific">Sporomusa silvacetica DSM 10669</name>
    <dbReference type="NCBI Taxonomy" id="1123289"/>
    <lineage>
        <taxon>Bacteria</taxon>
        <taxon>Bacillati</taxon>
        <taxon>Bacillota</taxon>
        <taxon>Negativicutes</taxon>
        <taxon>Selenomonadales</taxon>
        <taxon>Sporomusaceae</taxon>
        <taxon>Sporomusa</taxon>
    </lineage>
</organism>
<evidence type="ECO:0000256" key="2">
    <source>
        <dbReference type="ARBA" id="ARBA00009399"/>
    </source>
</evidence>
<feature type="transmembrane region" description="Helical" evidence="6">
    <location>
        <begin position="101"/>
        <end position="122"/>
    </location>
</feature>
<evidence type="ECO:0000256" key="1">
    <source>
        <dbReference type="ARBA" id="ARBA00004141"/>
    </source>
</evidence>
<dbReference type="PANTHER" id="PTHR38459">
    <property type="entry name" value="PROPHAGE BACTOPRENOL-LINKED GLUCOSE TRANSLOCASE HOMOLOG"/>
    <property type="match status" value="1"/>
</dbReference>
<dbReference type="PANTHER" id="PTHR38459:SF1">
    <property type="entry name" value="PROPHAGE BACTOPRENOL-LINKED GLUCOSE TRANSLOCASE HOMOLOG"/>
    <property type="match status" value="1"/>
</dbReference>
<dbReference type="EMBL" id="CP155573">
    <property type="protein sequence ID" value="XFO65340.1"/>
    <property type="molecule type" value="Genomic_DNA"/>
</dbReference>
<feature type="transmembrane region" description="Helical" evidence="6">
    <location>
        <begin position="71"/>
        <end position="89"/>
    </location>
</feature>
<reference evidence="8" key="1">
    <citation type="submission" date="2024-05" db="EMBL/GenBank/DDBJ databases">
        <title>Isolation and characterization of Sporomusa carbonis sp. nov., a carboxydotrophic hydrogenogen in the genus of Sporomusa isolated from a charcoal burning pile.</title>
        <authorList>
            <person name="Boeer T."/>
            <person name="Rosenbaum F."/>
            <person name="Eysell L."/>
            <person name="Mueller V."/>
            <person name="Daniel R."/>
            <person name="Poehlein A."/>
        </authorList>
    </citation>
    <scope>NUCLEOTIDE SEQUENCE [LARGE SCALE GENOMIC DNA]</scope>
    <source>
        <strain evidence="8">DSM 10669</strain>
    </source>
</reference>
<dbReference type="Proteomes" id="UP000216752">
    <property type="component" value="Chromosome"/>
</dbReference>
<evidence type="ECO:0000256" key="3">
    <source>
        <dbReference type="ARBA" id="ARBA00022692"/>
    </source>
</evidence>
<name>A0ABZ3IIB2_9FIRM</name>
<feature type="domain" description="GtrA/DPMS transmembrane" evidence="7">
    <location>
        <begin position="8"/>
        <end position="124"/>
    </location>
</feature>
<evidence type="ECO:0000313" key="8">
    <source>
        <dbReference type="EMBL" id="XFO65340.1"/>
    </source>
</evidence>
<evidence type="ECO:0000259" key="7">
    <source>
        <dbReference type="Pfam" id="PF04138"/>
    </source>
</evidence>
<dbReference type="InterPro" id="IPR007267">
    <property type="entry name" value="GtrA_DPMS_TM"/>
</dbReference>
<protein>
    <recommendedName>
        <fullName evidence="7">GtrA/DPMS transmembrane domain-containing protein</fullName>
    </recommendedName>
</protein>
<keyword evidence="3 6" id="KW-0812">Transmembrane</keyword>
<evidence type="ECO:0000313" key="9">
    <source>
        <dbReference type="Proteomes" id="UP000216752"/>
    </source>
</evidence>